<evidence type="ECO:0000313" key="2">
    <source>
        <dbReference type="WBParaSite" id="L893_g8730.t1"/>
    </source>
</evidence>
<dbReference type="WBParaSite" id="L893_g8730.t1">
    <property type="protein sequence ID" value="L893_g8730.t1"/>
    <property type="gene ID" value="L893_g8730"/>
</dbReference>
<evidence type="ECO:0000313" key="1">
    <source>
        <dbReference type="Proteomes" id="UP000095287"/>
    </source>
</evidence>
<protein>
    <submittedName>
        <fullName evidence="2">N-acetyltransferase domain-containing protein</fullName>
    </submittedName>
</protein>
<accession>A0A1I8ASX3</accession>
<dbReference type="Proteomes" id="UP000095287">
    <property type="component" value="Unplaced"/>
</dbReference>
<keyword evidence="1" id="KW-1185">Reference proteome</keyword>
<reference evidence="2" key="1">
    <citation type="submission" date="2016-11" db="UniProtKB">
        <authorList>
            <consortium name="WormBaseParasite"/>
        </authorList>
    </citation>
    <scope>IDENTIFICATION</scope>
</reference>
<organism evidence="1 2">
    <name type="scientific">Steinernema glaseri</name>
    <dbReference type="NCBI Taxonomy" id="37863"/>
    <lineage>
        <taxon>Eukaryota</taxon>
        <taxon>Metazoa</taxon>
        <taxon>Ecdysozoa</taxon>
        <taxon>Nematoda</taxon>
        <taxon>Chromadorea</taxon>
        <taxon>Rhabditida</taxon>
        <taxon>Tylenchina</taxon>
        <taxon>Panagrolaimomorpha</taxon>
        <taxon>Strongyloidoidea</taxon>
        <taxon>Steinernematidae</taxon>
        <taxon>Steinernema</taxon>
    </lineage>
</organism>
<sequence length="121" mass="14528">KLFHDLPEYEEDNGRLLIGVMEAWIAKEKCKKYCLEVESRFRPVVDRFMEENGFERVATDRIRKDKDRQCELREVEFHKDGKVLKTYTSIFEADCYKREPMDVQWKLRSTLPSHVIRATVL</sequence>
<proteinExistence type="predicted"/>
<name>A0A1I8ASX3_9BILA</name>
<dbReference type="AlphaFoldDB" id="A0A1I8ASX3"/>